<dbReference type="PANTHER" id="PTHR38111">
    <property type="entry name" value="ZN(2)-C6 FUNGAL-TYPE DOMAIN-CONTAINING PROTEIN-RELATED"/>
    <property type="match status" value="1"/>
</dbReference>
<keyword evidence="4" id="KW-1185">Reference proteome</keyword>
<protein>
    <recommendedName>
        <fullName evidence="2">Zn(2)-C6 fungal-type domain-containing protein</fullName>
    </recommendedName>
</protein>
<dbReference type="PANTHER" id="PTHR38111:SF2">
    <property type="entry name" value="FINGER DOMAIN PROTEIN, PUTATIVE (AFU_ORTHOLOGUE AFUA_1G01560)-RELATED"/>
    <property type="match status" value="1"/>
</dbReference>
<dbReference type="SMART" id="SM00066">
    <property type="entry name" value="GAL4"/>
    <property type="match status" value="1"/>
</dbReference>
<dbReference type="Pfam" id="PF00172">
    <property type="entry name" value="Zn_clus"/>
    <property type="match status" value="1"/>
</dbReference>
<dbReference type="InterPro" id="IPR036864">
    <property type="entry name" value="Zn2-C6_fun-type_DNA-bd_sf"/>
</dbReference>
<gene>
    <name evidence="3" type="ORF">VE01_10659</name>
</gene>
<accession>A0A1B8G664</accession>
<dbReference type="AlphaFoldDB" id="A0A1B8G664"/>
<dbReference type="OrthoDB" id="194358at2759"/>
<reference evidence="4" key="2">
    <citation type="journal article" date="2018" name="Nat. Commun.">
        <title>Extreme sensitivity to ultraviolet light in the fungal pathogen causing white-nose syndrome of bats.</title>
        <authorList>
            <person name="Palmer J.M."/>
            <person name="Drees K.P."/>
            <person name="Foster J.T."/>
            <person name="Lindner D.L."/>
        </authorList>
    </citation>
    <scope>NUCLEOTIDE SEQUENCE [LARGE SCALE GENOMIC DNA]</scope>
    <source>
        <strain evidence="4">UAMH 10579</strain>
    </source>
</reference>
<proteinExistence type="predicted"/>
<keyword evidence="1" id="KW-0539">Nucleus</keyword>
<name>A0A1B8G664_9PEZI</name>
<dbReference type="Proteomes" id="UP000091956">
    <property type="component" value="Unassembled WGS sequence"/>
</dbReference>
<evidence type="ECO:0000313" key="4">
    <source>
        <dbReference type="Proteomes" id="UP000091956"/>
    </source>
</evidence>
<sequence length="471" mass="51873">MAEKRKLGPADKRRQVKRCSACSARKIKCEGGFPCKYCIKTGKSCLPPKQSTGTVLFVEGHTSGETKLQTALSRPKLNIVSGIPTNGDPAERFIGCFLLFIQQNRFTASFQSLDTEILYLVRTSPLLYHSAVAIGALDASRRGSISVSKGRESPQYVAFSSYRASIRVLQASVSEKDAAQRDDVLWGTFFLGLFELLTDPSGDGWVKHILHGTSMILRLSSPDKNMSSLRRTFYGIFRMLEASRALLYNEATILAEDSWVNFHKQLAPNDGIWDPIEEILALMIRCATFNLRGYEIVSQIPELQRYTDPAVSALGFEGLAIQNDLYAWHAQALLLLGDTTSDSSPLLLALAYYNALLIFLSGNFDYFPYWAPPNAPILPKSEVAAHVAAILQLTDAALNTSRLAGALMFFPLRVAGSRAGGKEQRGAILGMLSRVAQRGFVVAGKIRDDLQEVWVERGMISDGEDCTLQIS</sequence>
<evidence type="ECO:0000313" key="3">
    <source>
        <dbReference type="EMBL" id="OBT91318.1"/>
    </source>
</evidence>
<dbReference type="GO" id="GO:0000981">
    <property type="term" value="F:DNA-binding transcription factor activity, RNA polymerase II-specific"/>
    <property type="evidence" value="ECO:0007669"/>
    <property type="project" value="InterPro"/>
</dbReference>
<evidence type="ECO:0000259" key="2">
    <source>
        <dbReference type="PROSITE" id="PS50048"/>
    </source>
</evidence>
<dbReference type="Pfam" id="PF11951">
    <property type="entry name" value="Fungal_trans_2"/>
    <property type="match status" value="1"/>
</dbReference>
<dbReference type="CDD" id="cd00067">
    <property type="entry name" value="GAL4"/>
    <property type="match status" value="1"/>
</dbReference>
<dbReference type="EMBL" id="KV460308">
    <property type="protein sequence ID" value="OBT91318.1"/>
    <property type="molecule type" value="Genomic_DNA"/>
</dbReference>
<dbReference type="PROSITE" id="PS50048">
    <property type="entry name" value="ZN2_CY6_FUNGAL_2"/>
    <property type="match status" value="1"/>
</dbReference>
<dbReference type="SUPFAM" id="SSF57701">
    <property type="entry name" value="Zn2/Cys6 DNA-binding domain"/>
    <property type="match status" value="1"/>
</dbReference>
<dbReference type="GeneID" id="28844045"/>
<dbReference type="InterPro" id="IPR021858">
    <property type="entry name" value="Fun_TF"/>
</dbReference>
<dbReference type="RefSeq" id="XP_018125051.1">
    <property type="nucleotide sequence ID" value="XM_018280052.2"/>
</dbReference>
<feature type="domain" description="Zn(2)-C6 fungal-type" evidence="2">
    <location>
        <begin position="18"/>
        <end position="45"/>
    </location>
</feature>
<dbReference type="Gene3D" id="4.10.240.10">
    <property type="entry name" value="Zn(2)-C6 fungal-type DNA-binding domain"/>
    <property type="match status" value="1"/>
</dbReference>
<dbReference type="GO" id="GO:0008270">
    <property type="term" value="F:zinc ion binding"/>
    <property type="evidence" value="ECO:0007669"/>
    <property type="project" value="InterPro"/>
</dbReference>
<organism evidence="3 4">
    <name type="scientific">Pseudogymnoascus verrucosus</name>
    <dbReference type="NCBI Taxonomy" id="342668"/>
    <lineage>
        <taxon>Eukaryota</taxon>
        <taxon>Fungi</taxon>
        <taxon>Dikarya</taxon>
        <taxon>Ascomycota</taxon>
        <taxon>Pezizomycotina</taxon>
        <taxon>Leotiomycetes</taxon>
        <taxon>Thelebolales</taxon>
        <taxon>Thelebolaceae</taxon>
        <taxon>Pseudogymnoascus</taxon>
    </lineage>
</organism>
<dbReference type="InterPro" id="IPR001138">
    <property type="entry name" value="Zn2Cys6_DnaBD"/>
</dbReference>
<reference evidence="3 4" key="1">
    <citation type="submission" date="2016-03" db="EMBL/GenBank/DDBJ databases">
        <title>Comparative genomics of Pseudogymnoascus destructans, the fungus causing white-nose syndrome of bats.</title>
        <authorList>
            <person name="Palmer J.M."/>
            <person name="Drees K.P."/>
            <person name="Foster J.T."/>
            <person name="Lindner D.L."/>
        </authorList>
    </citation>
    <scope>NUCLEOTIDE SEQUENCE [LARGE SCALE GENOMIC DNA]</scope>
    <source>
        <strain evidence="3 4">UAMH 10579</strain>
    </source>
</reference>
<dbReference type="InterPro" id="IPR053178">
    <property type="entry name" value="Osmoadaptation_assoc"/>
</dbReference>
<evidence type="ECO:0000256" key="1">
    <source>
        <dbReference type="ARBA" id="ARBA00023242"/>
    </source>
</evidence>